<comment type="caution">
    <text evidence="3">The sequence shown here is derived from an EMBL/GenBank/DDBJ whole genome shotgun (WGS) entry which is preliminary data.</text>
</comment>
<evidence type="ECO:0000256" key="2">
    <source>
        <dbReference type="SAM" id="SignalP"/>
    </source>
</evidence>
<organism evidence="3 4">
    <name type="scientific">Microtetraspora fusca</name>
    <dbReference type="NCBI Taxonomy" id="1997"/>
    <lineage>
        <taxon>Bacteria</taxon>
        <taxon>Bacillati</taxon>
        <taxon>Actinomycetota</taxon>
        <taxon>Actinomycetes</taxon>
        <taxon>Streptosporangiales</taxon>
        <taxon>Streptosporangiaceae</taxon>
        <taxon>Microtetraspora</taxon>
    </lineage>
</organism>
<dbReference type="RefSeq" id="WP_387340556.1">
    <property type="nucleotide sequence ID" value="NZ_JBIAXI010000002.1"/>
</dbReference>
<evidence type="ECO:0000313" key="4">
    <source>
        <dbReference type="Proteomes" id="UP001602119"/>
    </source>
</evidence>
<sequence length="278" mass="30065">MKRWVVLTAAVLIAAVPVAANPAAAQAGRPDPARALKRQLKNEHGVRTSETVLMISGKKSEGAFRIRGSVQLGPSGAVATDFTWREIPEPGAEKPASHRVIRVGKDVYNDRGQYRGPVPDGKKWIRRDLSAGLTRYMAPTASLQPFNVYDPSILKAVLKRSTTTPVSGGFLYRGTISYKELSKVSKGAAPVDKKGKGTISWRLWADRGGLLTRLYTTDALGAGKDSLLGVDTRYTDWGFRLVIAAPPADEVIDEKDLGGDVPEPPQIVTPARTLARQP</sequence>
<dbReference type="Proteomes" id="UP001602119">
    <property type="component" value="Unassembled WGS sequence"/>
</dbReference>
<protein>
    <recommendedName>
        <fullName evidence="5">LppX_LprAFG lipoprotein</fullName>
    </recommendedName>
</protein>
<evidence type="ECO:0008006" key="5">
    <source>
        <dbReference type="Google" id="ProtNLM"/>
    </source>
</evidence>
<feature type="chain" id="PRO_5045537669" description="LppX_LprAFG lipoprotein" evidence="2">
    <location>
        <begin position="28"/>
        <end position="278"/>
    </location>
</feature>
<dbReference type="EMBL" id="JBIAXI010000002">
    <property type="protein sequence ID" value="MFF4772000.1"/>
    <property type="molecule type" value="Genomic_DNA"/>
</dbReference>
<keyword evidence="2" id="KW-0732">Signal</keyword>
<reference evidence="3 4" key="1">
    <citation type="submission" date="2024-10" db="EMBL/GenBank/DDBJ databases">
        <title>The Natural Products Discovery Center: Release of the First 8490 Sequenced Strains for Exploring Actinobacteria Biosynthetic Diversity.</title>
        <authorList>
            <person name="Kalkreuter E."/>
            <person name="Kautsar S.A."/>
            <person name="Yang D."/>
            <person name="Bader C.D."/>
            <person name="Teijaro C.N."/>
            <person name="Fluegel L."/>
            <person name="Davis C.M."/>
            <person name="Simpson J.R."/>
            <person name="Lauterbach L."/>
            <person name="Steele A.D."/>
            <person name="Gui C."/>
            <person name="Meng S."/>
            <person name="Li G."/>
            <person name="Viehrig K."/>
            <person name="Ye F."/>
            <person name="Su P."/>
            <person name="Kiefer A.F."/>
            <person name="Nichols A."/>
            <person name="Cepeda A.J."/>
            <person name="Yan W."/>
            <person name="Fan B."/>
            <person name="Jiang Y."/>
            <person name="Adhikari A."/>
            <person name="Zheng C.-J."/>
            <person name="Schuster L."/>
            <person name="Cowan T.M."/>
            <person name="Smanski M.J."/>
            <person name="Chevrette M.G."/>
            <person name="De Carvalho L.P.S."/>
            <person name="Shen B."/>
        </authorList>
    </citation>
    <scope>NUCLEOTIDE SEQUENCE [LARGE SCALE GENOMIC DNA]</scope>
    <source>
        <strain evidence="3 4">NPDC001281</strain>
    </source>
</reference>
<evidence type="ECO:0000256" key="1">
    <source>
        <dbReference type="SAM" id="MobiDB-lite"/>
    </source>
</evidence>
<feature type="signal peptide" evidence="2">
    <location>
        <begin position="1"/>
        <end position="27"/>
    </location>
</feature>
<proteinExistence type="predicted"/>
<accession>A0ABW6UYA2</accession>
<name>A0ABW6UYA2_MICFU</name>
<feature type="region of interest" description="Disordered" evidence="1">
    <location>
        <begin position="253"/>
        <end position="278"/>
    </location>
</feature>
<gene>
    <name evidence="3" type="ORF">ACFY05_04005</name>
</gene>
<evidence type="ECO:0000313" key="3">
    <source>
        <dbReference type="EMBL" id="MFF4772000.1"/>
    </source>
</evidence>
<keyword evidence="4" id="KW-1185">Reference proteome</keyword>